<sequence length="418" mass="46238">MSKPKFFYGWWVVFISFVVNAILQGVFHWSMAVFFLPISRDLGVSRAAAALPVSISRLTGVFQSPMFGTLTDRFGPSRVLFVCALIAGLGFILLSRIQTYNSYLLIFVGVIGLGMVSGFDAPTLAAVSKWFNRKRSIALSLTAVGFATGGTIITPLVALSVGTLGWRDTALLLGILIWLIVLPLATRLFSSPESQGLLPDGDEKAPSPSVIERSQAISQRKPDFNVLEAFKNRGYWQLGCTLGIRAFVFNIMMIHMVAIMKWKGIDESTAGVLIGIFAFVGIPTALFMGWLGDRMPKHKLVSIGDAIASLALIQLTFVRIIPVWWMISIFILWSPNQGNWPLSWSILAERFGRKNFGALRGYLVATMQLFSFTAPLFSGWIFDQTQSYQWALIPAVFLTCIASILSWTLPKPSLNTRF</sequence>
<feature type="transmembrane region" description="Helical" evidence="1">
    <location>
        <begin position="388"/>
        <end position="409"/>
    </location>
</feature>
<feature type="domain" description="Major facilitator superfamily (MFS) profile" evidence="2">
    <location>
        <begin position="9"/>
        <end position="414"/>
    </location>
</feature>
<evidence type="ECO:0000313" key="3">
    <source>
        <dbReference type="EMBL" id="SVA26018.1"/>
    </source>
</evidence>
<evidence type="ECO:0000259" key="2">
    <source>
        <dbReference type="PROSITE" id="PS50850"/>
    </source>
</evidence>
<dbReference type="Pfam" id="PF07690">
    <property type="entry name" value="MFS_1"/>
    <property type="match status" value="1"/>
</dbReference>
<feature type="transmembrane region" description="Helical" evidence="1">
    <location>
        <begin position="137"/>
        <end position="158"/>
    </location>
</feature>
<dbReference type="InterPro" id="IPR011701">
    <property type="entry name" value="MFS"/>
</dbReference>
<feature type="transmembrane region" description="Helical" evidence="1">
    <location>
        <begin position="270"/>
        <end position="291"/>
    </location>
</feature>
<evidence type="ECO:0000256" key="1">
    <source>
        <dbReference type="SAM" id="Phobius"/>
    </source>
</evidence>
<feature type="transmembrane region" description="Helical" evidence="1">
    <location>
        <begin position="79"/>
        <end position="97"/>
    </location>
</feature>
<dbReference type="PANTHER" id="PTHR11360">
    <property type="entry name" value="MONOCARBOXYLATE TRANSPORTER"/>
    <property type="match status" value="1"/>
</dbReference>
<gene>
    <name evidence="3" type="ORF">METZ01_LOCUS78872</name>
</gene>
<dbReference type="EMBL" id="UINC01006187">
    <property type="protein sequence ID" value="SVA26018.1"/>
    <property type="molecule type" value="Genomic_DNA"/>
</dbReference>
<dbReference type="InterPro" id="IPR036259">
    <property type="entry name" value="MFS_trans_sf"/>
</dbReference>
<protein>
    <recommendedName>
        <fullName evidence="2">Major facilitator superfamily (MFS) profile domain-containing protein</fullName>
    </recommendedName>
</protein>
<name>A0A381UEF7_9ZZZZ</name>
<feature type="transmembrane region" description="Helical" evidence="1">
    <location>
        <begin position="6"/>
        <end position="36"/>
    </location>
</feature>
<feature type="transmembrane region" description="Helical" evidence="1">
    <location>
        <begin position="170"/>
        <end position="189"/>
    </location>
</feature>
<feature type="transmembrane region" description="Helical" evidence="1">
    <location>
        <begin position="104"/>
        <end position="125"/>
    </location>
</feature>
<dbReference type="InterPro" id="IPR050327">
    <property type="entry name" value="Proton-linked_MCT"/>
</dbReference>
<accession>A0A381UEF7</accession>
<feature type="transmembrane region" description="Helical" evidence="1">
    <location>
        <begin position="362"/>
        <end position="382"/>
    </location>
</feature>
<feature type="transmembrane region" description="Helical" evidence="1">
    <location>
        <begin position="311"/>
        <end position="333"/>
    </location>
</feature>
<reference evidence="3" key="1">
    <citation type="submission" date="2018-05" db="EMBL/GenBank/DDBJ databases">
        <authorList>
            <person name="Lanie J.A."/>
            <person name="Ng W.-L."/>
            <person name="Kazmierczak K.M."/>
            <person name="Andrzejewski T.M."/>
            <person name="Davidsen T.M."/>
            <person name="Wayne K.J."/>
            <person name="Tettelin H."/>
            <person name="Glass J.I."/>
            <person name="Rusch D."/>
            <person name="Podicherti R."/>
            <person name="Tsui H.-C.T."/>
            <person name="Winkler M.E."/>
        </authorList>
    </citation>
    <scope>NUCLEOTIDE SEQUENCE</scope>
</reference>
<dbReference type="InterPro" id="IPR020846">
    <property type="entry name" value="MFS_dom"/>
</dbReference>
<dbReference type="Gene3D" id="1.20.1250.20">
    <property type="entry name" value="MFS general substrate transporter like domains"/>
    <property type="match status" value="2"/>
</dbReference>
<feature type="transmembrane region" description="Helical" evidence="1">
    <location>
        <begin position="235"/>
        <end position="258"/>
    </location>
</feature>
<dbReference type="SUPFAM" id="SSF103473">
    <property type="entry name" value="MFS general substrate transporter"/>
    <property type="match status" value="1"/>
</dbReference>
<keyword evidence="1" id="KW-0472">Membrane</keyword>
<organism evidence="3">
    <name type="scientific">marine metagenome</name>
    <dbReference type="NCBI Taxonomy" id="408172"/>
    <lineage>
        <taxon>unclassified sequences</taxon>
        <taxon>metagenomes</taxon>
        <taxon>ecological metagenomes</taxon>
    </lineage>
</organism>
<dbReference type="PANTHER" id="PTHR11360:SF284">
    <property type="entry name" value="EG:103B4.3 PROTEIN-RELATED"/>
    <property type="match status" value="1"/>
</dbReference>
<proteinExistence type="predicted"/>
<dbReference type="PROSITE" id="PS50850">
    <property type="entry name" value="MFS"/>
    <property type="match status" value="1"/>
</dbReference>
<keyword evidence="1" id="KW-0812">Transmembrane</keyword>
<dbReference type="GO" id="GO:0022857">
    <property type="term" value="F:transmembrane transporter activity"/>
    <property type="evidence" value="ECO:0007669"/>
    <property type="project" value="InterPro"/>
</dbReference>
<keyword evidence="1" id="KW-1133">Transmembrane helix</keyword>
<dbReference type="AlphaFoldDB" id="A0A381UEF7"/>